<evidence type="ECO:0000313" key="1">
    <source>
        <dbReference type="EMBL" id="KAH6754769.1"/>
    </source>
</evidence>
<reference evidence="1 2" key="1">
    <citation type="journal article" date="2021" name="Nat. Commun.">
        <title>Incipient diploidization of the medicinal plant Perilla within 10,000 years.</title>
        <authorList>
            <person name="Zhang Y."/>
            <person name="Shen Q."/>
            <person name="Leng L."/>
            <person name="Zhang D."/>
            <person name="Chen S."/>
            <person name="Shi Y."/>
            <person name="Ning Z."/>
            <person name="Chen S."/>
        </authorList>
    </citation>
    <scope>NUCLEOTIDE SEQUENCE [LARGE SCALE GENOMIC DNA]</scope>
    <source>
        <strain evidence="2">cv. PC099</strain>
    </source>
</reference>
<dbReference type="AlphaFoldDB" id="A0AAD4ILI7"/>
<evidence type="ECO:0000313" key="2">
    <source>
        <dbReference type="Proteomes" id="UP001190926"/>
    </source>
</evidence>
<sequence length="137" mass="15326">MFVEKIDFSEHCLTDGISFNFNGQFIDDDKTIVYISERIGSARIFLSQSGNPHPKQLHTAAESLFHDPAVKNGHLYFISAHEPPDKPFTSWSALYAAALGDKRAERLMSYGSMDYNRRGSTASPRRGCLWPGRAAQS</sequence>
<dbReference type="PANTHER" id="PTHR32161">
    <property type="entry name" value="DPP6 N-TERMINAL DOMAIN-LIKE PROTEIN"/>
    <property type="match status" value="1"/>
</dbReference>
<comment type="caution">
    <text evidence="1">The sequence shown here is derived from an EMBL/GenBank/DDBJ whole genome shotgun (WGS) entry which is preliminary data.</text>
</comment>
<name>A0AAD4ILI7_PERFH</name>
<dbReference type="Proteomes" id="UP001190926">
    <property type="component" value="Unassembled WGS sequence"/>
</dbReference>
<dbReference type="EMBL" id="SDAM02029799">
    <property type="protein sequence ID" value="KAH6754769.1"/>
    <property type="molecule type" value="Genomic_DNA"/>
</dbReference>
<protein>
    <submittedName>
        <fullName evidence="1">TolB protein-like protein</fullName>
    </submittedName>
</protein>
<organism evidence="1 2">
    <name type="scientific">Perilla frutescens var. hirtella</name>
    <name type="common">Perilla citriodora</name>
    <name type="synonym">Perilla setoyensis</name>
    <dbReference type="NCBI Taxonomy" id="608512"/>
    <lineage>
        <taxon>Eukaryota</taxon>
        <taxon>Viridiplantae</taxon>
        <taxon>Streptophyta</taxon>
        <taxon>Embryophyta</taxon>
        <taxon>Tracheophyta</taxon>
        <taxon>Spermatophyta</taxon>
        <taxon>Magnoliopsida</taxon>
        <taxon>eudicotyledons</taxon>
        <taxon>Gunneridae</taxon>
        <taxon>Pentapetalae</taxon>
        <taxon>asterids</taxon>
        <taxon>lamiids</taxon>
        <taxon>Lamiales</taxon>
        <taxon>Lamiaceae</taxon>
        <taxon>Nepetoideae</taxon>
        <taxon>Elsholtzieae</taxon>
        <taxon>Perilla</taxon>
    </lineage>
</organism>
<gene>
    <name evidence="1" type="ORF">C2S53_020360</name>
</gene>
<dbReference type="PANTHER" id="PTHR32161:SF9">
    <property type="entry name" value="TOLB PROTEIN-LIKE PROTEIN"/>
    <property type="match status" value="1"/>
</dbReference>
<accession>A0AAD4ILI7</accession>
<proteinExistence type="predicted"/>
<keyword evidence="2" id="KW-1185">Reference proteome</keyword>